<dbReference type="CDD" id="cd01043">
    <property type="entry name" value="DPS"/>
    <property type="match status" value="1"/>
</dbReference>
<reference evidence="4 5" key="1">
    <citation type="journal article" date="2015" name="Antonie Van Leeuwenhoek">
        <title>Tamlana nanhaiensis sp. nov., isolated from surface seawater collected from the South China Sea.</title>
        <authorList>
            <person name="Liu X."/>
            <person name="Lai Q."/>
            <person name="Du Y."/>
            <person name="Li G."/>
            <person name="Sun F."/>
            <person name="Shao Z."/>
        </authorList>
    </citation>
    <scope>NUCLEOTIDE SEQUENCE [LARGE SCALE GENOMIC DNA]</scope>
    <source>
        <strain evidence="4 5">FHC16</strain>
    </source>
</reference>
<dbReference type="STRING" id="1382798.PK35_07845"/>
<evidence type="ECO:0000313" key="4">
    <source>
        <dbReference type="EMBL" id="KJD32882.1"/>
    </source>
</evidence>
<evidence type="ECO:0000256" key="2">
    <source>
        <dbReference type="RuleBase" id="RU003875"/>
    </source>
</evidence>
<keyword evidence="5" id="KW-1185">Reference proteome</keyword>
<dbReference type="PANTHER" id="PTHR42932:SF1">
    <property type="entry name" value="GENERAL STRESS PROTEIN 20U"/>
    <property type="match status" value="1"/>
</dbReference>
<sequence length="168" mass="19647">MSYLNMKDEELLTVVVELNILLADYHIYYQKIRSNHWNVLGKNFFDLHVKFEELYNDARVKIDEIAERILTLRYHPMSKFSDYLRVSSIAEVAPIKTDMDMVTETINDHKLILKQMGKVIEVAEKVNDEGTIDLIGAYIRELEKSSWMLDAWSKSTSQTLESRLAEVE</sequence>
<comment type="caution">
    <text evidence="4">The sequence shown here is derived from an EMBL/GenBank/DDBJ whole genome shotgun (WGS) entry which is preliminary data.</text>
</comment>
<comment type="similarity">
    <text evidence="1 2">Belongs to the Dps family.</text>
</comment>
<dbReference type="SUPFAM" id="SSF47240">
    <property type="entry name" value="Ferritin-like"/>
    <property type="match status" value="1"/>
</dbReference>
<evidence type="ECO:0000259" key="3">
    <source>
        <dbReference type="Pfam" id="PF00210"/>
    </source>
</evidence>
<proteinExistence type="inferred from homology"/>
<protein>
    <submittedName>
        <fullName evidence="4">Ferritin</fullName>
    </submittedName>
</protein>
<dbReference type="PATRIC" id="fig|1382798.3.peg.2912"/>
<dbReference type="EMBL" id="JTDV01000005">
    <property type="protein sequence ID" value="KJD32882.1"/>
    <property type="molecule type" value="Genomic_DNA"/>
</dbReference>
<dbReference type="AlphaFoldDB" id="A0A0D7W500"/>
<evidence type="ECO:0000256" key="1">
    <source>
        <dbReference type="ARBA" id="ARBA00009497"/>
    </source>
</evidence>
<dbReference type="InterPro" id="IPR023188">
    <property type="entry name" value="DPS_DNA-bd_CS"/>
</dbReference>
<dbReference type="Gene3D" id="1.20.1260.10">
    <property type="match status" value="1"/>
</dbReference>
<dbReference type="InterPro" id="IPR008331">
    <property type="entry name" value="Ferritin_DPS_dom"/>
</dbReference>
<gene>
    <name evidence="4" type="ORF">PK35_07845</name>
</gene>
<dbReference type="PANTHER" id="PTHR42932">
    <property type="entry name" value="GENERAL STRESS PROTEIN 20U"/>
    <property type="match status" value="1"/>
</dbReference>
<dbReference type="Pfam" id="PF00210">
    <property type="entry name" value="Ferritin"/>
    <property type="match status" value="1"/>
</dbReference>
<dbReference type="GO" id="GO:0008199">
    <property type="term" value="F:ferric iron binding"/>
    <property type="evidence" value="ECO:0007669"/>
    <property type="project" value="InterPro"/>
</dbReference>
<dbReference type="PIRSF" id="PIRSF005900">
    <property type="entry name" value="Dps"/>
    <property type="match status" value="1"/>
</dbReference>
<dbReference type="InterPro" id="IPR012347">
    <property type="entry name" value="Ferritin-like"/>
</dbReference>
<feature type="domain" description="Ferritin/DPS" evidence="3">
    <location>
        <begin position="17"/>
        <end position="153"/>
    </location>
</feature>
<dbReference type="GO" id="GO:0016722">
    <property type="term" value="F:oxidoreductase activity, acting on metal ions"/>
    <property type="evidence" value="ECO:0007669"/>
    <property type="project" value="InterPro"/>
</dbReference>
<dbReference type="InterPro" id="IPR002177">
    <property type="entry name" value="DPS_DNA-bd"/>
</dbReference>
<name>A0A0D7W500_9FLAO</name>
<evidence type="ECO:0000313" key="5">
    <source>
        <dbReference type="Proteomes" id="UP000032361"/>
    </source>
</evidence>
<dbReference type="OrthoDB" id="9797023at2"/>
<organism evidence="4 5">
    <name type="scientific">Neotamlana nanhaiensis</name>
    <dbReference type="NCBI Taxonomy" id="1382798"/>
    <lineage>
        <taxon>Bacteria</taxon>
        <taxon>Pseudomonadati</taxon>
        <taxon>Bacteroidota</taxon>
        <taxon>Flavobacteriia</taxon>
        <taxon>Flavobacteriales</taxon>
        <taxon>Flavobacteriaceae</taxon>
        <taxon>Neotamlana</taxon>
    </lineage>
</organism>
<dbReference type="Proteomes" id="UP000032361">
    <property type="component" value="Unassembled WGS sequence"/>
</dbReference>
<dbReference type="PROSITE" id="PS00818">
    <property type="entry name" value="DPS_1"/>
    <property type="match status" value="1"/>
</dbReference>
<dbReference type="InterPro" id="IPR009078">
    <property type="entry name" value="Ferritin-like_SF"/>
</dbReference>
<dbReference type="RefSeq" id="WP_044626155.1">
    <property type="nucleotide sequence ID" value="NZ_JTDV01000005.1"/>
</dbReference>
<dbReference type="PRINTS" id="PR01346">
    <property type="entry name" value="HELNAPAPROT"/>
</dbReference>
<accession>A0A0D7W500</accession>